<reference evidence="3 4" key="1">
    <citation type="journal article" date="2016" name="Nat. Commun.">
        <title>Thousands of microbial genomes shed light on interconnected biogeochemical processes in an aquifer system.</title>
        <authorList>
            <person name="Anantharaman K."/>
            <person name="Brown C.T."/>
            <person name="Hug L.A."/>
            <person name="Sharon I."/>
            <person name="Castelle C.J."/>
            <person name="Probst A.J."/>
            <person name="Thomas B.C."/>
            <person name="Singh A."/>
            <person name="Wilkins M.J."/>
            <person name="Karaoz U."/>
            <person name="Brodie E.L."/>
            <person name="Williams K.H."/>
            <person name="Hubbard S.S."/>
            <person name="Banfield J.F."/>
        </authorList>
    </citation>
    <scope>NUCLEOTIDE SEQUENCE [LARGE SCALE GENOMIC DNA]</scope>
</reference>
<dbReference type="PANTHER" id="PTHR16099">
    <property type="entry name" value="8-OXO-DGTP DIPHOSPHATES NUDT15"/>
    <property type="match status" value="1"/>
</dbReference>
<keyword evidence="1" id="KW-0378">Hydrolase</keyword>
<evidence type="ECO:0000256" key="1">
    <source>
        <dbReference type="ARBA" id="ARBA00022801"/>
    </source>
</evidence>
<comment type="caution">
    <text evidence="3">The sequence shown here is derived from an EMBL/GenBank/DDBJ whole genome shotgun (WGS) entry which is preliminary data.</text>
</comment>
<organism evidence="3 4">
    <name type="scientific">Candidatus Kerfeldbacteria bacterium RIFCSPHIGHO2_12_FULL_48_17</name>
    <dbReference type="NCBI Taxonomy" id="1798542"/>
    <lineage>
        <taxon>Bacteria</taxon>
        <taxon>Candidatus Kerfeldiibacteriota</taxon>
    </lineage>
</organism>
<dbReference type="InterPro" id="IPR020084">
    <property type="entry name" value="NUDIX_hydrolase_CS"/>
</dbReference>
<dbReference type="PANTHER" id="PTHR16099:SF5">
    <property type="entry name" value="NUCLEOTIDE TRIPHOSPHATE DIPHOSPHATASE NUDT15"/>
    <property type="match status" value="1"/>
</dbReference>
<dbReference type="STRING" id="1798542.A3F54_02175"/>
<accession>A0A1G2AYC3</accession>
<dbReference type="EMBL" id="MHKD01000044">
    <property type="protein sequence ID" value="OGY81439.1"/>
    <property type="molecule type" value="Genomic_DNA"/>
</dbReference>
<dbReference type="GO" id="GO:0035539">
    <property type="term" value="F:8-oxo-7,8-dihydrodeoxyguanosine triphosphate pyrophosphatase activity"/>
    <property type="evidence" value="ECO:0007669"/>
    <property type="project" value="TreeGrafter"/>
</dbReference>
<evidence type="ECO:0000259" key="2">
    <source>
        <dbReference type="PROSITE" id="PS51462"/>
    </source>
</evidence>
<dbReference type="AlphaFoldDB" id="A0A1G2AYC3"/>
<protein>
    <recommendedName>
        <fullName evidence="2">Nudix hydrolase domain-containing protein</fullName>
    </recommendedName>
</protein>
<proteinExistence type="predicted"/>
<dbReference type="CDD" id="cd04678">
    <property type="entry name" value="NUDIX_MTH2_Nudt15"/>
    <property type="match status" value="1"/>
</dbReference>
<dbReference type="PROSITE" id="PS51462">
    <property type="entry name" value="NUDIX"/>
    <property type="match status" value="1"/>
</dbReference>
<evidence type="ECO:0000313" key="3">
    <source>
        <dbReference type="EMBL" id="OGY81439.1"/>
    </source>
</evidence>
<dbReference type="Proteomes" id="UP000176952">
    <property type="component" value="Unassembled WGS sequence"/>
</dbReference>
<dbReference type="InterPro" id="IPR000086">
    <property type="entry name" value="NUDIX_hydrolase_dom"/>
</dbReference>
<dbReference type="SMR" id="A0A1G2AYC3"/>
<feature type="domain" description="Nudix hydrolase" evidence="2">
    <location>
        <begin position="5"/>
        <end position="137"/>
    </location>
</feature>
<sequence>MSDNHIKIGCTVFIIRDGKVLIGKRKNTFGAGDYGLPGGHLMYGEKLVDGARRELLEETGITDGTLRFSAVVDDPRLTEKEPQHYIHAAFTLEDSKQEPRLMEPDKCAGWEWFPLERIPENILIGHRPIFKTFFAKTTYLH</sequence>
<dbReference type="GO" id="GO:0006203">
    <property type="term" value="P:dGTP catabolic process"/>
    <property type="evidence" value="ECO:0007669"/>
    <property type="project" value="TreeGrafter"/>
</dbReference>
<name>A0A1G2AYC3_9BACT</name>
<evidence type="ECO:0000313" key="4">
    <source>
        <dbReference type="Proteomes" id="UP000176952"/>
    </source>
</evidence>
<dbReference type="Gene3D" id="3.90.79.10">
    <property type="entry name" value="Nucleoside Triphosphate Pyrophosphohydrolase"/>
    <property type="match status" value="1"/>
</dbReference>
<dbReference type="PROSITE" id="PS00893">
    <property type="entry name" value="NUDIX_BOX"/>
    <property type="match status" value="1"/>
</dbReference>
<dbReference type="SUPFAM" id="SSF55811">
    <property type="entry name" value="Nudix"/>
    <property type="match status" value="1"/>
</dbReference>
<dbReference type="InterPro" id="IPR015797">
    <property type="entry name" value="NUDIX_hydrolase-like_dom_sf"/>
</dbReference>
<dbReference type="GO" id="GO:0005829">
    <property type="term" value="C:cytosol"/>
    <property type="evidence" value="ECO:0007669"/>
    <property type="project" value="TreeGrafter"/>
</dbReference>
<dbReference type="Pfam" id="PF00293">
    <property type="entry name" value="NUDIX"/>
    <property type="match status" value="1"/>
</dbReference>
<gene>
    <name evidence="3" type="ORF">A3F54_02175</name>
</gene>